<dbReference type="SMART" id="SM00220">
    <property type="entry name" value="S_TKc"/>
    <property type="match status" value="1"/>
</dbReference>
<keyword evidence="3" id="KW-0732">Signal</keyword>
<feature type="signal peptide" evidence="3">
    <location>
        <begin position="1"/>
        <end position="20"/>
    </location>
</feature>
<dbReference type="OrthoDB" id="5800476at2759"/>
<reference evidence="5 6" key="1">
    <citation type="submission" date="2019-12" db="EMBL/GenBank/DDBJ databases">
        <title>Draft genome sequence of the ascomycete Xylaria multiplex DSM 110363.</title>
        <authorList>
            <person name="Buettner E."/>
            <person name="Kellner H."/>
        </authorList>
    </citation>
    <scope>NUCLEOTIDE SEQUENCE [LARGE SCALE GENOMIC DNA]</scope>
    <source>
        <strain evidence="5 6">DSM 110363</strain>
    </source>
</reference>
<proteinExistence type="predicted"/>
<feature type="domain" description="Protein kinase" evidence="4">
    <location>
        <begin position="269"/>
        <end position="536"/>
    </location>
</feature>
<dbReference type="GO" id="GO:0005524">
    <property type="term" value="F:ATP binding"/>
    <property type="evidence" value="ECO:0007669"/>
    <property type="project" value="InterPro"/>
</dbReference>
<dbReference type="EC" id="2.7.11.1" evidence="1"/>
<dbReference type="Proteomes" id="UP000481858">
    <property type="component" value="Unassembled WGS sequence"/>
</dbReference>
<dbReference type="EMBL" id="WUBL01000217">
    <property type="protein sequence ID" value="KAF2963298.1"/>
    <property type="molecule type" value="Genomic_DNA"/>
</dbReference>
<dbReference type="InterPro" id="IPR000719">
    <property type="entry name" value="Prot_kinase_dom"/>
</dbReference>
<comment type="caution">
    <text evidence="5">The sequence shown here is derived from an EMBL/GenBank/DDBJ whole genome shotgun (WGS) entry which is preliminary data.</text>
</comment>
<feature type="transmembrane region" description="Helical" evidence="2">
    <location>
        <begin position="207"/>
        <end position="229"/>
    </location>
</feature>
<dbReference type="InParanoid" id="A0A7C8IJQ6"/>
<dbReference type="PANTHER" id="PTHR11909">
    <property type="entry name" value="CASEIN KINASE-RELATED"/>
    <property type="match status" value="1"/>
</dbReference>
<dbReference type="PROSITE" id="PS50011">
    <property type="entry name" value="PROTEIN_KINASE_DOM"/>
    <property type="match status" value="1"/>
</dbReference>
<evidence type="ECO:0000259" key="4">
    <source>
        <dbReference type="PROSITE" id="PS50011"/>
    </source>
</evidence>
<accession>A0A7C8IJQ6</accession>
<dbReference type="GO" id="GO:0004674">
    <property type="term" value="F:protein serine/threonine kinase activity"/>
    <property type="evidence" value="ECO:0007669"/>
    <property type="project" value="UniProtKB-EC"/>
</dbReference>
<keyword evidence="6" id="KW-1185">Reference proteome</keyword>
<evidence type="ECO:0000256" key="2">
    <source>
        <dbReference type="SAM" id="Phobius"/>
    </source>
</evidence>
<dbReference type="AlphaFoldDB" id="A0A7C8IJQ6"/>
<name>A0A7C8IJQ6_9PEZI</name>
<dbReference type="InterPro" id="IPR050235">
    <property type="entry name" value="CK1_Ser-Thr_kinase"/>
</dbReference>
<dbReference type="PROSITE" id="PS00108">
    <property type="entry name" value="PROTEIN_KINASE_ST"/>
    <property type="match status" value="1"/>
</dbReference>
<keyword evidence="2" id="KW-1133">Transmembrane helix</keyword>
<evidence type="ECO:0000256" key="3">
    <source>
        <dbReference type="SAM" id="SignalP"/>
    </source>
</evidence>
<keyword evidence="2" id="KW-0472">Membrane</keyword>
<dbReference type="Gene3D" id="1.10.510.10">
    <property type="entry name" value="Transferase(Phosphotransferase) domain 1"/>
    <property type="match status" value="1"/>
</dbReference>
<feature type="chain" id="PRO_5028820564" description="non-specific serine/threonine protein kinase" evidence="3">
    <location>
        <begin position="21"/>
        <end position="562"/>
    </location>
</feature>
<dbReference type="InterPro" id="IPR011009">
    <property type="entry name" value="Kinase-like_dom_sf"/>
</dbReference>
<evidence type="ECO:0000313" key="5">
    <source>
        <dbReference type="EMBL" id="KAF2963298.1"/>
    </source>
</evidence>
<gene>
    <name evidence="5" type="ORF">GQX73_g10275</name>
</gene>
<dbReference type="InterPro" id="IPR008271">
    <property type="entry name" value="Ser/Thr_kinase_AS"/>
</dbReference>
<dbReference type="Pfam" id="PF00069">
    <property type="entry name" value="Pkinase"/>
    <property type="match status" value="1"/>
</dbReference>
<keyword evidence="2" id="KW-0812">Transmembrane</keyword>
<dbReference type="SUPFAM" id="SSF56112">
    <property type="entry name" value="Protein kinase-like (PK-like)"/>
    <property type="match status" value="1"/>
</dbReference>
<organism evidence="5 6">
    <name type="scientific">Xylaria multiplex</name>
    <dbReference type="NCBI Taxonomy" id="323545"/>
    <lineage>
        <taxon>Eukaryota</taxon>
        <taxon>Fungi</taxon>
        <taxon>Dikarya</taxon>
        <taxon>Ascomycota</taxon>
        <taxon>Pezizomycotina</taxon>
        <taxon>Sordariomycetes</taxon>
        <taxon>Xylariomycetidae</taxon>
        <taxon>Xylariales</taxon>
        <taxon>Xylariaceae</taxon>
        <taxon>Xylaria</taxon>
    </lineage>
</organism>
<evidence type="ECO:0000313" key="6">
    <source>
        <dbReference type="Proteomes" id="UP000481858"/>
    </source>
</evidence>
<sequence>MRLFTAGLATLCALLSAVYASPTHQFDHFFPGWNQGIQDILRDNCSEPYARYLADEIAPGRGVLSLVNDLIDCVLEEFPESRKANLATGALVLGLIPTILQSIGSSTVETALVGCRRPLLGFLISVGSPAVSMMKTNEFARAVADFVEGGDPSEIGIERLRYSSARAMWAILIALFEYLVVGGAVANVLHLAYALGYNAVALFAPNTIFGVPLWTFGAAAIHLAGWLALRVRVRMQHVDRSYNAHTKPLNTWMPSWFLPTVFQPAMTFKLRKDRSSAIWFYSITWAIRTDISNGNKVAIKLEESREDPRALKGEAEIYKALAGKVGIPSVYWFEKEVEYNVLVMELLGPSLEDLFNYCNRRFSLKTILLIADQAIHRIEHIHRRYIHRDIKPDNFLLGTGRQGNILYTVDFGVAEEFAGEERYLSLQNLPFGGTSRYASINNHKGLYQSWGDDLESLGYMFVYFARGSLPWQGLKAATEDEKLKLIKEKKMSVSAEELCRDLLPTEFVKYINYTRSLDRREKPNYRYLRNLFRNRFKSEGFEYDNVFDWTVKRFRELHSEGD</sequence>
<protein>
    <recommendedName>
        <fullName evidence="1">non-specific serine/threonine protein kinase</fullName>
        <ecNumber evidence="1">2.7.11.1</ecNumber>
    </recommendedName>
</protein>
<dbReference type="CDD" id="cd14016">
    <property type="entry name" value="STKc_CK1"/>
    <property type="match status" value="1"/>
</dbReference>
<feature type="transmembrane region" description="Helical" evidence="2">
    <location>
        <begin position="169"/>
        <end position="195"/>
    </location>
</feature>
<evidence type="ECO:0000256" key="1">
    <source>
        <dbReference type="ARBA" id="ARBA00012513"/>
    </source>
</evidence>